<protein>
    <recommendedName>
        <fullName evidence="1">Xylose isomerase-like TIM barrel domain-containing protein</fullName>
    </recommendedName>
</protein>
<evidence type="ECO:0000313" key="2">
    <source>
        <dbReference type="EMBL" id="GGD33389.1"/>
    </source>
</evidence>
<accession>A0A917DF91</accession>
<name>A0A917DF91_9SPHN</name>
<dbReference type="RefSeq" id="WP_066765365.1">
    <property type="nucleotide sequence ID" value="NZ_BMIO01000001.1"/>
</dbReference>
<proteinExistence type="predicted"/>
<sequence>MNPIALASGVLPEYGPVDLIEAAAAAGFDMAGLWVDPAEWDAARHRDTKSALAQTGMPVVDVEVVWLQPGCSVDDHLRILDIGMELGAANALCVSSVDDPGETSEWLARLCRHVEGSPLRVNLEFGIFTKVPDVLSAKRIVEQAGHPAAAILVDPIHVDRSDTDPADIAALDRRFISYAQFCDARAERPDPSNFDAIIEDAVDLREHEGAGAIDLDAIWRALPADIPLSIELRSKALRDAHPDDPIGRAKAVAKATRKWLGDRT</sequence>
<gene>
    <name evidence="2" type="ORF">GCM10010989_04310</name>
</gene>
<dbReference type="Gene3D" id="3.20.20.150">
    <property type="entry name" value="Divalent-metal-dependent TIM barrel enzymes"/>
    <property type="match status" value="1"/>
</dbReference>
<evidence type="ECO:0000259" key="1">
    <source>
        <dbReference type="Pfam" id="PF01261"/>
    </source>
</evidence>
<comment type="caution">
    <text evidence="2">The sequence shown here is derived from an EMBL/GenBank/DDBJ whole genome shotgun (WGS) entry which is preliminary data.</text>
</comment>
<dbReference type="InterPro" id="IPR050312">
    <property type="entry name" value="IolE/XylAMocC-like"/>
</dbReference>
<dbReference type="OrthoDB" id="9072761at2"/>
<dbReference type="PANTHER" id="PTHR12110:SF48">
    <property type="entry name" value="BLL3656 PROTEIN"/>
    <property type="match status" value="1"/>
</dbReference>
<evidence type="ECO:0000313" key="3">
    <source>
        <dbReference type="Proteomes" id="UP000598997"/>
    </source>
</evidence>
<dbReference type="AlphaFoldDB" id="A0A917DF91"/>
<dbReference type="SUPFAM" id="SSF51658">
    <property type="entry name" value="Xylose isomerase-like"/>
    <property type="match status" value="1"/>
</dbReference>
<dbReference type="Proteomes" id="UP000598997">
    <property type="component" value="Unassembled WGS sequence"/>
</dbReference>
<organism evidence="2 3">
    <name type="scientific">Croceicoccus pelagius</name>
    <dbReference type="NCBI Taxonomy" id="1703341"/>
    <lineage>
        <taxon>Bacteria</taxon>
        <taxon>Pseudomonadati</taxon>
        <taxon>Pseudomonadota</taxon>
        <taxon>Alphaproteobacteria</taxon>
        <taxon>Sphingomonadales</taxon>
        <taxon>Erythrobacteraceae</taxon>
        <taxon>Croceicoccus</taxon>
    </lineage>
</organism>
<reference evidence="2 3" key="1">
    <citation type="journal article" date="2014" name="Int. J. Syst. Evol. Microbiol.">
        <title>Complete genome sequence of Corynebacterium casei LMG S-19264T (=DSM 44701T), isolated from a smear-ripened cheese.</title>
        <authorList>
            <consortium name="US DOE Joint Genome Institute (JGI-PGF)"/>
            <person name="Walter F."/>
            <person name="Albersmeier A."/>
            <person name="Kalinowski J."/>
            <person name="Ruckert C."/>
        </authorList>
    </citation>
    <scope>NUCLEOTIDE SEQUENCE [LARGE SCALE GENOMIC DNA]</scope>
    <source>
        <strain evidence="2 3">CGMCC 1.15358</strain>
    </source>
</reference>
<dbReference type="InterPro" id="IPR036237">
    <property type="entry name" value="Xyl_isomerase-like_sf"/>
</dbReference>
<dbReference type="Pfam" id="PF01261">
    <property type="entry name" value="AP_endonuc_2"/>
    <property type="match status" value="1"/>
</dbReference>
<dbReference type="PANTHER" id="PTHR12110">
    <property type="entry name" value="HYDROXYPYRUVATE ISOMERASE"/>
    <property type="match status" value="1"/>
</dbReference>
<dbReference type="InterPro" id="IPR013022">
    <property type="entry name" value="Xyl_isomerase-like_TIM-brl"/>
</dbReference>
<dbReference type="EMBL" id="BMIO01000001">
    <property type="protein sequence ID" value="GGD33389.1"/>
    <property type="molecule type" value="Genomic_DNA"/>
</dbReference>
<feature type="domain" description="Xylose isomerase-like TIM barrel" evidence="1">
    <location>
        <begin position="20"/>
        <end position="241"/>
    </location>
</feature>
<keyword evidence="3" id="KW-1185">Reference proteome</keyword>